<keyword evidence="2" id="KW-1185">Reference proteome</keyword>
<evidence type="ECO:0000313" key="2">
    <source>
        <dbReference type="Proteomes" id="UP000828941"/>
    </source>
</evidence>
<gene>
    <name evidence="1" type="ORF">L6164_025369</name>
</gene>
<accession>A0ACB9M171</accession>
<sequence length="190" mass="20163">MGSKRITNLPLSCLLFLLLAGFAAPDLAKDRTECADQLIGLATCLPYVSAQAKAPTIDCCSGLKQVLDKSRKCLCILIKDHDDPNLGFKINATLAMQLPNACHAPINITECIDLLQLKPHSSEAKVFEDFGKTTATNSSTPASSGNATASTGKGPSAEENSDGGWGKRWLVAEVISAILPLLLISHIFLV</sequence>
<reference evidence="1 2" key="1">
    <citation type="journal article" date="2022" name="DNA Res.">
        <title>Chromosomal-level genome assembly of the orchid tree Bauhinia variegata (Leguminosae; Cercidoideae) supports the allotetraploid origin hypothesis of Bauhinia.</title>
        <authorList>
            <person name="Zhong Y."/>
            <person name="Chen Y."/>
            <person name="Zheng D."/>
            <person name="Pang J."/>
            <person name="Liu Y."/>
            <person name="Luo S."/>
            <person name="Meng S."/>
            <person name="Qian L."/>
            <person name="Wei D."/>
            <person name="Dai S."/>
            <person name="Zhou R."/>
        </authorList>
    </citation>
    <scope>NUCLEOTIDE SEQUENCE [LARGE SCALE GENOMIC DNA]</scope>
    <source>
        <strain evidence="1">BV-YZ2020</strain>
    </source>
</reference>
<protein>
    <submittedName>
        <fullName evidence="1">Uncharacterized protein</fullName>
    </submittedName>
</protein>
<proteinExistence type="predicted"/>
<comment type="caution">
    <text evidence="1">The sequence shown here is derived from an EMBL/GenBank/DDBJ whole genome shotgun (WGS) entry which is preliminary data.</text>
</comment>
<dbReference type="Proteomes" id="UP000828941">
    <property type="component" value="Chromosome 10"/>
</dbReference>
<dbReference type="EMBL" id="CM039435">
    <property type="protein sequence ID" value="KAI4317505.1"/>
    <property type="molecule type" value="Genomic_DNA"/>
</dbReference>
<evidence type="ECO:0000313" key="1">
    <source>
        <dbReference type="EMBL" id="KAI4317505.1"/>
    </source>
</evidence>
<organism evidence="1 2">
    <name type="scientific">Bauhinia variegata</name>
    <name type="common">Purple orchid tree</name>
    <name type="synonym">Phanera variegata</name>
    <dbReference type="NCBI Taxonomy" id="167791"/>
    <lineage>
        <taxon>Eukaryota</taxon>
        <taxon>Viridiplantae</taxon>
        <taxon>Streptophyta</taxon>
        <taxon>Embryophyta</taxon>
        <taxon>Tracheophyta</taxon>
        <taxon>Spermatophyta</taxon>
        <taxon>Magnoliopsida</taxon>
        <taxon>eudicotyledons</taxon>
        <taxon>Gunneridae</taxon>
        <taxon>Pentapetalae</taxon>
        <taxon>rosids</taxon>
        <taxon>fabids</taxon>
        <taxon>Fabales</taxon>
        <taxon>Fabaceae</taxon>
        <taxon>Cercidoideae</taxon>
        <taxon>Cercideae</taxon>
        <taxon>Bauhiniinae</taxon>
        <taxon>Bauhinia</taxon>
    </lineage>
</organism>
<name>A0ACB9M171_BAUVA</name>